<dbReference type="AlphaFoldDB" id="A0AB39QDJ7"/>
<evidence type="ECO:0000256" key="1">
    <source>
        <dbReference type="SAM" id="Phobius"/>
    </source>
</evidence>
<reference evidence="2" key="1">
    <citation type="submission" date="2024-07" db="EMBL/GenBank/DDBJ databases">
        <authorList>
            <person name="Yu S.T."/>
        </authorList>
    </citation>
    <scope>NUCLEOTIDE SEQUENCE</scope>
    <source>
        <strain evidence="2">R39</strain>
    </source>
</reference>
<evidence type="ECO:0000313" key="2">
    <source>
        <dbReference type="EMBL" id="XDQ40945.1"/>
    </source>
</evidence>
<organism evidence="2">
    <name type="scientific">Streptomyces sp. R39</name>
    <dbReference type="NCBI Taxonomy" id="3238631"/>
    <lineage>
        <taxon>Bacteria</taxon>
        <taxon>Bacillati</taxon>
        <taxon>Actinomycetota</taxon>
        <taxon>Actinomycetes</taxon>
        <taxon>Kitasatosporales</taxon>
        <taxon>Streptomycetaceae</taxon>
        <taxon>Streptomyces</taxon>
    </lineage>
</organism>
<protein>
    <submittedName>
        <fullName evidence="2">Uncharacterized protein</fullName>
    </submittedName>
</protein>
<proteinExistence type="predicted"/>
<gene>
    <name evidence="2" type="ORF">AB5J52_00955</name>
</gene>
<keyword evidence="1" id="KW-1133">Transmembrane helix</keyword>
<feature type="transmembrane region" description="Helical" evidence="1">
    <location>
        <begin position="25"/>
        <end position="44"/>
    </location>
</feature>
<accession>A0AB39QDJ7</accession>
<dbReference type="EMBL" id="CP163441">
    <property type="protein sequence ID" value="XDQ40945.1"/>
    <property type="molecule type" value="Genomic_DNA"/>
</dbReference>
<keyword evidence="1" id="KW-0812">Transmembrane</keyword>
<keyword evidence="1" id="KW-0472">Membrane</keyword>
<dbReference type="RefSeq" id="WP_369220698.1">
    <property type="nucleotide sequence ID" value="NZ_CP163441.1"/>
</dbReference>
<name>A0AB39QDJ7_9ACTN</name>
<sequence>MAYLTTHGAEVAKAARDNPRQWQTWWWVCVAGQLLFLPCAFLMAGRWHPRRAHEDERAHDTLVERELAALRES</sequence>